<dbReference type="InterPro" id="IPR047057">
    <property type="entry name" value="MerR_fam"/>
</dbReference>
<dbReference type="PANTHER" id="PTHR30204">
    <property type="entry name" value="REDOX-CYCLING DRUG-SENSING TRANSCRIPTIONAL ACTIVATOR SOXR"/>
    <property type="match status" value="1"/>
</dbReference>
<dbReference type="NCBIfam" id="NF007069">
    <property type="entry name" value="PRK09514.1"/>
    <property type="match status" value="1"/>
</dbReference>
<dbReference type="SMART" id="SM00422">
    <property type="entry name" value="HTH_MERR"/>
    <property type="match status" value="1"/>
</dbReference>
<protein>
    <submittedName>
        <fullName evidence="3">MerR family transcriptional regulator, Zn(II)-responsive regulator of zntA</fullName>
    </submittedName>
</protein>
<proteinExistence type="predicted"/>
<keyword evidence="4" id="KW-1185">Reference proteome</keyword>
<name>A0ABR9E878_9GAMM</name>
<comment type="caution">
    <text evidence="3">The sequence shown here is derived from an EMBL/GenBank/DDBJ whole genome shotgun (WGS) entry which is preliminary data.</text>
</comment>
<evidence type="ECO:0000313" key="3">
    <source>
        <dbReference type="EMBL" id="MBE0367161.1"/>
    </source>
</evidence>
<dbReference type="RefSeq" id="WP_192506624.1">
    <property type="nucleotide sequence ID" value="NZ_AQGV01000012.1"/>
</dbReference>
<feature type="domain" description="HTH merR-type" evidence="2">
    <location>
        <begin position="1"/>
        <end position="69"/>
    </location>
</feature>
<dbReference type="Proteomes" id="UP000615755">
    <property type="component" value="Unassembled WGS sequence"/>
</dbReference>
<dbReference type="InterPro" id="IPR000551">
    <property type="entry name" value="MerR-type_HTH_dom"/>
</dbReference>
<gene>
    <name evidence="3" type="primary">zntR</name>
    <name evidence="3" type="ORF">PAUR_a0474</name>
</gene>
<dbReference type="PANTHER" id="PTHR30204:SF92">
    <property type="entry name" value="HTH-TYPE TRANSCRIPTIONAL REGULATOR ZNTR"/>
    <property type="match status" value="1"/>
</dbReference>
<accession>A0ABR9E878</accession>
<dbReference type="PROSITE" id="PS00552">
    <property type="entry name" value="HTH_MERR_1"/>
    <property type="match status" value="1"/>
</dbReference>
<sequence length="137" mass="15830">MRIGQLSNALGVTTDTLRYYETHGLLTPSSRNDAGYRLYDETHLKQMHFILRAKEVGFSLREIQELLQIKIEKQQRRCEEVKAITLQKRDLVRQKISDLQCFEQSLTILANRCCGGKESADYCSILTALEDIDVTYK</sequence>
<organism evidence="3 4">
    <name type="scientific">Pseudoalteromonas aurantia 208</name>
    <dbReference type="NCBI Taxonomy" id="1314867"/>
    <lineage>
        <taxon>Bacteria</taxon>
        <taxon>Pseudomonadati</taxon>
        <taxon>Pseudomonadota</taxon>
        <taxon>Gammaproteobacteria</taxon>
        <taxon>Alteromonadales</taxon>
        <taxon>Pseudoalteromonadaceae</taxon>
        <taxon>Pseudoalteromonas</taxon>
    </lineage>
</organism>
<dbReference type="SUPFAM" id="SSF46955">
    <property type="entry name" value="Putative DNA-binding domain"/>
    <property type="match status" value="1"/>
</dbReference>
<keyword evidence="1" id="KW-0238">DNA-binding</keyword>
<dbReference type="Pfam" id="PF13411">
    <property type="entry name" value="MerR_1"/>
    <property type="match status" value="1"/>
</dbReference>
<dbReference type="PROSITE" id="PS50937">
    <property type="entry name" value="HTH_MERR_2"/>
    <property type="match status" value="1"/>
</dbReference>
<dbReference type="CDD" id="cd04770">
    <property type="entry name" value="HTH_HMRTR"/>
    <property type="match status" value="1"/>
</dbReference>
<dbReference type="InterPro" id="IPR009061">
    <property type="entry name" value="DNA-bd_dom_put_sf"/>
</dbReference>
<dbReference type="EMBL" id="AQGV01000012">
    <property type="protein sequence ID" value="MBE0367161.1"/>
    <property type="molecule type" value="Genomic_DNA"/>
</dbReference>
<evidence type="ECO:0000256" key="1">
    <source>
        <dbReference type="ARBA" id="ARBA00023125"/>
    </source>
</evidence>
<evidence type="ECO:0000259" key="2">
    <source>
        <dbReference type="PROSITE" id="PS50937"/>
    </source>
</evidence>
<dbReference type="PRINTS" id="PR00040">
    <property type="entry name" value="HTHMERR"/>
</dbReference>
<evidence type="ECO:0000313" key="4">
    <source>
        <dbReference type="Proteomes" id="UP000615755"/>
    </source>
</evidence>
<reference evidence="3 4" key="1">
    <citation type="submission" date="2015-03" db="EMBL/GenBank/DDBJ databases">
        <title>Genome sequence of Pseudoalteromonas aurantia.</title>
        <authorList>
            <person name="Xie B.-B."/>
            <person name="Rong J.-C."/>
            <person name="Qin Q.-L."/>
            <person name="Zhang Y.-Z."/>
        </authorList>
    </citation>
    <scope>NUCLEOTIDE SEQUENCE [LARGE SCALE GENOMIC DNA]</scope>
    <source>
        <strain evidence="3 4">208</strain>
    </source>
</reference>
<dbReference type="Gene3D" id="1.10.1660.10">
    <property type="match status" value="1"/>
</dbReference>